<dbReference type="Pfam" id="PF00440">
    <property type="entry name" value="TetR_N"/>
    <property type="match status" value="1"/>
</dbReference>
<dbReference type="InterPro" id="IPR009057">
    <property type="entry name" value="Homeodomain-like_sf"/>
</dbReference>
<keyword evidence="1" id="KW-0805">Transcription regulation</keyword>
<evidence type="ECO:0000259" key="5">
    <source>
        <dbReference type="PROSITE" id="PS50977"/>
    </source>
</evidence>
<keyword evidence="2 4" id="KW-0238">DNA-binding</keyword>
<dbReference type="Pfam" id="PF14246">
    <property type="entry name" value="TetR_C_7"/>
    <property type="match status" value="1"/>
</dbReference>
<dbReference type="GO" id="GO:0000976">
    <property type="term" value="F:transcription cis-regulatory region binding"/>
    <property type="evidence" value="ECO:0007669"/>
    <property type="project" value="TreeGrafter"/>
</dbReference>
<name>A0A1X0WBU4_9GAMM</name>
<dbReference type="EMBL" id="MRWE01000032">
    <property type="protein sequence ID" value="ORJ24239.1"/>
    <property type="molecule type" value="Genomic_DNA"/>
</dbReference>
<dbReference type="RefSeq" id="WP_017490492.1">
    <property type="nucleotide sequence ID" value="NZ_CAUQAZ010000023.1"/>
</dbReference>
<accession>A0A1X0WBU4</accession>
<feature type="domain" description="HTH tetR-type" evidence="5">
    <location>
        <begin position="23"/>
        <end position="83"/>
    </location>
</feature>
<dbReference type="InterPro" id="IPR039536">
    <property type="entry name" value="TetR_C_Proteobacteria"/>
</dbReference>
<proteinExistence type="predicted"/>
<dbReference type="PROSITE" id="PS50977">
    <property type="entry name" value="HTH_TETR_2"/>
    <property type="match status" value="1"/>
</dbReference>
<evidence type="ECO:0000256" key="1">
    <source>
        <dbReference type="ARBA" id="ARBA00023015"/>
    </source>
</evidence>
<evidence type="ECO:0000256" key="3">
    <source>
        <dbReference type="ARBA" id="ARBA00023163"/>
    </source>
</evidence>
<evidence type="ECO:0000256" key="4">
    <source>
        <dbReference type="PROSITE-ProRule" id="PRU00335"/>
    </source>
</evidence>
<dbReference type="PANTHER" id="PTHR30055:SF234">
    <property type="entry name" value="HTH-TYPE TRANSCRIPTIONAL REGULATOR BETI"/>
    <property type="match status" value="1"/>
</dbReference>
<evidence type="ECO:0000313" key="6">
    <source>
        <dbReference type="EMBL" id="ORJ24239.1"/>
    </source>
</evidence>
<evidence type="ECO:0000313" key="7">
    <source>
        <dbReference type="Proteomes" id="UP000192536"/>
    </source>
</evidence>
<keyword evidence="7" id="KW-1185">Reference proteome</keyword>
<comment type="caution">
    <text evidence="6">The sequence shown here is derived from an EMBL/GenBank/DDBJ whole genome shotgun (WGS) entry which is preliminary data.</text>
</comment>
<protein>
    <recommendedName>
        <fullName evidence="5">HTH tetR-type domain-containing protein</fullName>
    </recommendedName>
</protein>
<dbReference type="AlphaFoldDB" id="A0A1X0WBU4"/>
<dbReference type="InterPro" id="IPR050109">
    <property type="entry name" value="HTH-type_TetR-like_transc_reg"/>
</dbReference>
<feature type="DNA-binding region" description="H-T-H motif" evidence="4">
    <location>
        <begin position="46"/>
        <end position="65"/>
    </location>
</feature>
<dbReference type="PANTHER" id="PTHR30055">
    <property type="entry name" value="HTH-TYPE TRANSCRIPTIONAL REGULATOR RUTR"/>
    <property type="match status" value="1"/>
</dbReference>
<dbReference type="Proteomes" id="UP000192536">
    <property type="component" value="Unassembled WGS sequence"/>
</dbReference>
<evidence type="ECO:0000256" key="2">
    <source>
        <dbReference type="ARBA" id="ARBA00023125"/>
    </source>
</evidence>
<reference evidence="6 7" key="1">
    <citation type="journal article" date="2017" name="Int. J. Syst. Evol. Microbiol.">
        <title>Rouxiella badensis sp. nov. and Rouxiella silvae sp. nov. isolated from peat bog soil in Germany and emendation of the genus description.</title>
        <authorList>
            <person name="Le Fleche-Mateos A."/>
            <person name="Kugler J.H."/>
            <person name="Hansen S.H."/>
            <person name="Syldatk C."/>
            <person name="Hausmann R."/>
            <person name="Lomprez F."/>
            <person name="Vandenbogaert M."/>
            <person name="Manuguerra J.C."/>
            <person name="Grimont P.A."/>
        </authorList>
    </citation>
    <scope>NUCLEOTIDE SEQUENCE [LARGE SCALE GENOMIC DNA]</scope>
    <source>
        <strain evidence="6 7">DSM 100043</strain>
    </source>
</reference>
<dbReference type="SUPFAM" id="SSF46689">
    <property type="entry name" value="Homeodomain-like"/>
    <property type="match status" value="1"/>
</dbReference>
<dbReference type="GO" id="GO:0003700">
    <property type="term" value="F:DNA-binding transcription factor activity"/>
    <property type="evidence" value="ECO:0007669"/>
    <property type="project" value="TreeGrafter"/>
</dbReference>
<organism evidence="6 7">
    <name type="scientific">Rouxiella badensis</name>
    <dbReference type="NCBI Taxonomy" id="1646377"/>
    <lineage>
        <taxon>Bacteria</taxon>
        <taxon>Pseudomonadati</taxon>
        <taxon>Pseudomonadota</taxon>
        <taxon>Gammaproteobacteria</taxon>
        <taxon>Enterobacterales</taxon>
        <taxon>Yersiniaceae</taxon>
        <taxon>Rouxiella</taxon>
    </lineage>
</organism>
<dbReference type="Gene3D" id="1.10.357.10">
    <property type="entry name" value="Tetracycline Repressor, domain 2"/>
    <property type="match status" value="1"/>
</dbReference>
<keyword evidence="3" id="KW-0804">Transcription</keyword>
<dbReference type="GeneID" id="93566811"/>
<dbReference type="InterPro" id="IPR001647">
    <property type="entry name" value="HTH_TetR"/>
</dbReference>
<sequence>MNKQSTNSGKAFSGRGRPAVPEAELVEKIQNATFQLLLQKDVEALSVDEIARTAGVAKKTFYRFYSNRTDVLEKIILDWSSTFTLYHLPLPKKPHDAIAILEQFFVDLAARALSERSVALFKFLQNSPHQKTHFLNLYRESGIDNAGKMLDAWLQDLRQRGMIAAGWPENGAKHLQALIIAPALRDIALGILPAVPEFDIRPRVREALTLMAPLLGLPH</sequence>
<gene>
    <name evidence="6" type="ORF">BS640_17170</name>
</gene>